<dbReference type="EMBL" id="KL142376">
    <property type="protein sequence ID" value="KDR77742.1"/>
    <property type="molecule type" value="Genomic_DNA"/>
</dbReference>
<protein>
    <submittedName>
        <fullName evidence="1">Uncharacterized protein</fullName>
    </submittedName>
</protein>
<reference evidence="2" key="1">
    <citation type="journal article" date="2014" name="Proc. Natl. Acad. Sci. U.S.A.">
        <title>Extensive sampling of basidiomycete genomes demonstrates inadequacy of the white-rot/brown-rot paradigm for wood decay fungi.</title>
        <authorList>
            <person name="Riley R."/>
            <person name="Salamov A.A."/>
            <person name="Brown D.W."/>
            <person name="Nagy L.G."/>
            <person name="Floudas D."/>
            <person name="Held B.W."/>
            <person name="Levasseur A."/>
            <person name="Lombard V."/>
            <person name="Morin E."/>
            <person name="Otillar R."/>
            <person name="Lindquist E.A."/>
            <person name="Sun H."/>
            <person name="LaButti K.M."/>
            <person name="Schmutz J."/>
            <person name="Jabbour D."/>
            <person name="Luo H."/>
            <person name="Baker S.E."/>
            <person name="Pisabarro A.G."/>
            <person name="Walton J.D."/>
            <person name="Blanchette R.A."/>
            <person name="Henrissat B."/>
            <person name="Martin F."/>
            <person name="Cullen D."/>
            <person name="Hibbett D.S."/>
            <person name="Grigoriev I.V."/>
        </authorList>
    </citation>
    <scope>NUCLEOTIDE SEQUENCE [LARGE SCALE GENOMIC DNA]</scope>
    <source>
        <strain evidence="2">CBS 339.88</strain>
    </source>
</reference>
<proteinExistence type="predicted"/>
<sequence>MTDRIGLGPPSLDPEAATARKVGLKIVRTPSAAYSSCFLSTSPPRSHITPIHPVRNLRSEISPNESRILQALLLLLLLLALRPDKQHVVFLPSPEQLDLAVWRPMSITKVVVLTSTDLEHHRGQAGPSFDARSIFAALKFGDGRRSRFENPPPEFETEAAAAAGVEGYAYTVFVIRNPTFIRPYPTGKCASRPPPPRDVRSRDTGCRYLRLVPDELDAL</sequence>
<dbReference type="HOGENOM" id="CLU_1261594_0_0_1"/>
<name>A0A067T5V5_GALM3</name>
<accession>A0A067T5V5</accession>
<keyword evidence="2" id="KW-1185">Reference proteome</keyword>
<evidence type="ECO:0000313" key="2">
    <source>
        <dbReference type="Proteomes" id="UP000027222"/>
    </source>
</evidence>
<dbReference type="Proteomes" id="UP000027222">
    <property type="component" value="Unassembled WGS sequence"/>
</dbReference>
<dbReference type="AlphaFoldDB" id="A0A067T5V5"/>
<gene>
    <name evidence="1" type="ORF">GALMADRAFT_1326630</name>
</gene>
<organism evidence="1 2">
    <name type="scientific">Galerina marginata (strain CBS 339.88)</name>
    <dbReference type="NCBI Taxonomy" id="685588"/>
    <lineage>
        <taxon>Eukaryota</taxon>
        <taxon>Fungi</taxon>
        <taxon>Dikarya</taxon>
        <taxon>Basidiomycota</taxon>
        <taxon>Agaricomycotina</taxon>
        <taxon>Agaricomycetes</taxon>
        <taxon>Agaricomycetidae</taxon>
        <taxon>Agaricales</taxon>
        <taxon>Agaricineae</taxon>
        <taxon>Strophariaceae</taxon>
        <taxon>Galerina</taxon>
    </lineage>
</organism>
<evidence type="ECO:0000313" key="1">
    <source>
        <dbReference type="EMBL" id="KDR77742.1"/>
    </source>
</evidence>